<evidence type="ECO:0000256" key="1">
    <source>
        <dbReference type="ARBA" id="ARBA00022553"/>
    </source>
</evidence>
<dbReference type="InterPro" id="IPR024186">
    <property type="entry name" value="Sig_transdc_resp-reg_PatA"/>
</dbReference>
<evidence type="ECO:0000256" key="3">
    <source>
        <dbReference type="PROSITE-ProRule" id="PRU00169"/>
    </source>
</evidence>
<keyword evidence="2" id="KW-0902">Two-component regulatory system</keyword>
<dbReference type="OrthoDB" id="502982at2"/>
<evidence type="ECO:0000259" key="4">
    <source>
        <dbReference type="PROSITE" id="PS50110"/>
    </source>
</evidence>
<dbReference type="PANTHER" id="PTHR44591">
    <property type="entry name" value="STRESS RESPONSE REGULATOR PROTEIN 1"/>
    <property type="match status" value="1"/>
</dbReference>
<dbReference type="Proteomes" id="UP000271624">
    <property type="component" value="Unassembled WGS sequence"/>
</dbReference>
<dbReference type="InterPro" id="IPR025497">
    <property type="entry name" value="PatA-like_N"/>
</dbReference>
<reference evidence="5" key="2">
    <citation type="journal article" date="2019" name="Genome Biol. Evol.">
        <title>Day and night: Metabolic profiles and evolutionary relationships of six axenic non-marine cyanobacteria.</title>
        <authorList>
            <person name="Will S.E."/>
            <person name="Henke P."/>
            <person name="Boedeker C."/>
            <person name="Huang S."/>
            <person name="Brinkmann H."/>
            <person name="Rohde M."/>
            <person name="Jarek M."/>
            <person name="Friedl T."/>
            <person name="Seufert S."/>
            <person name="Schumacher M."/>
            <person name="Overmann J."/>
            <person name="Neumann-Schaal M."/>
            <person name="Petersen J."/>
        </authorList>
    </citation>
    <scope>NUCLEOTIDE SEQUENCE [LARGE SCALE GENOMIC DNA]</scope>
    <source>
        <strain evidence="5">PCC 7102</strain>
    </source>
</reference>
<comment type="caution">
    <text evidence="5">The sequence shown here is derived from an EMBL/GenBank/DDBJ whole genome shotgun (WGS) entry which is preliminary data.</text>
</comment>
<keyword evidence="1 3" id="KW-0597">Phosphoprotein</keyword>
<keyword evidence="2" id="KW-0364">Heterocyst</keyword>
<dbReference type="PIRSF" id="PIRSF005897">
    <property type="entry name" value="RR_PatA"/>
    <property type="match status" value="1"/>
</dbReference>
<proteinExistence type="evidence at transcript level"/>
<comment type="induction">
    <text evidence="2">By nitrogen starvation.</text>
</comment>
<dbReference type="InterPro" id="IPR050595">
    <property type="entry name" value="Bact_response_regulator"/>
</dbReference>
<feature type="domain" description="Response regulatory" evidence="4">
    <location>
        <begin position="239"/>
        <end position="355"/>
    </location>
</feature>
<dbReference type="SUPFAM" id="SSF52172">
    <property type="entry name" value="CheY-like"/>
    <property type="match status" value="1"/>
</dbReference>
<dbReference type="GO" id="GO:0043158">
    <property type="term" value="P:heterocyst development"/>
    <property type="evidence" value="ECO:0007669"/>
    <property type="project" value="UniProtKB-KW"/>
</dbReference>
<dbReference type="InterPro" id="IPR001789">
    <property type="entry name" value="Sig_transdc_resp-reg_receiver"/>
</dbReference>
<comment type="subcellular location">
    <subcellularLocation>
        <location evidence="2">Cell septum</location>
    </subcellularLocation>
</comment>
<sequence>MKTVNLGRQKFLHNKELTLLLEEVSHNSIKGCLQVLSLSQTWSLYFDKGQLIYAYQANSMWDIFSEKLQQLFPQLNNLDNELDGQLQAIFDSKTDDAILDRPDYLAICWLVEQQYLNSLQAGKLIEEMAITMLDSFLKLGDGAYEFIPQTLPDYLPKFCHLDISLLIRRRQLRSMNLTNVNLFKESANRSEIKLFLDLEQKHLKPNVINDITVTTENIEDSTFKINKLNDNNTEQKPYKVLCIDDSPIMLKTIKSLLDEQIFTVISIDDPLKGLMQILRIKPDIILLDVSMPNLDGYQLCSLLRKHSDFRNTPVVMVTGKTGFLDKARAKMVKASGYLSKPFSKADLLKVLFSQIGHM</sequence>
<evidence type="ECO:0000313" key="6">
    <source>
        <dbReference type="Proteomes" id="UP000271624"/>
    </source>
</evidence>
<comment type="function">
    <text evidence="2">Controls heterocyst pattern formation.</text>
</comment>
<evidence type="ECO:0000313" key="5">
    <source>
        <dbReference type="EMBL" id="RUS94200.1"/>
    </source>
</evidence>
<evidence type="ECO:0000256" key="2">
    <source>
        <dbReference type="PIRNR" id="PIRNR005897"/>
    </source>
</evidence>
<dbReference type="PANTHER" id="PTHR44591:SF23">
    <property type="entry name" value="CHEY SUBFAMILY"/>
    <property type="match status" value="1"/>
</dbReference>
<dbReference type="Pfam" id="PF14332">
    <property type="entry name" value="DUF4388"/>
    <property type="match status" value="1"/>
</dbReference>
<organism evidence="5 6">
    <name type="scientific">Dulcicalothrix desertica PCC 7102</name>
    <dbReference type="NCBI Taxonomy" id="232991"/>
    <lineage>
        <taxon>Bacteria</taxon>
        <taxon>Bacillati</taxon>
        <taxon>Cyanobacteriota</taxon>
        <taxon>Cyanophyceae</taxon>
        <taxon>Nostocales</taxon>
        <taxon>Calotrichaceae</taxon>
        <taxon>Dulcicalothrix</taxon>
    </lineage>
</organism>
<dbReference type="SMART" id="SM00448">
    <property type="entry name" value="REC"/>
    <property type="match status" value="1"/>
</dbReference>
<gene>
    <name evidence="5" type="ORF">DSM106972_093970</name>
</gene>
<dbReference type="PROSITE" id="PS50110">
    <property type="entry name" value="RESPONSE_REGULATORY"/>
    <property type="match status" value="1"/>
</dbReference>
<keyword evidence="6" id="KW-1185">Reference proteome</keyword>
<dbReference type="EMBL" id="RSCL01000050">
    <property type="protein sequence ID" value="RUS94200.1"/>
    <property type="molecule type" value="Genomic_DNA"/>
</dbReference>
<reference evidence="5" key="1">
    <citation type="submission" date="2018-12" db="EMBL/GenBank/DDBJ databases">
        <authorList>
            <person name="Will S."/>
            <person name="Neumann-Schaal M."/>
            <person name="Henke P."/>
        </authorList>
    </citation>
    <scope>NUCLEOTIDE SEQUENCE</scope>
    <source>
        <strain evidence="5">PCC 7102</strain>
    </source>
</reference>
<dbReference type="Gene3D" id="3.40.50.2300">
    <property type="match status" value="1"/>
</dbReference>
<dbReference type="GO" id="GO:0000160">
    <property type="term" value="P:phosphorelay signal transduction system"/>
    <property type="evidence" value="ECO:0007669"/>
    <property type="project" value="UniProtKB-KW"/>
</dbReference>
<dbReference type="Pfam" id="PF00072">
    <property type="entry name" value="Response_reg"/>
    <property type="match status" value="1"/>
</dbReference>
<dbReference type="RefSeq" id="WP_127087324.1">
    <property type="nucleotide sequence ID" value="NZ_RSCL01000050.1"/>
</dbReference>
<dbReference type="InterPro" id="IPR011006">
    <property type="entry name" value="CheY-like_superfamily"/>
</dbReference>
<protein>
    <recommendedName>
        <fullName evidence="2">Protein PatA</fullName>
    </recommendedName>
</protein>
<accession>A0A433UK31</accession>
<feature type="modified residue" description="4-aspartylphosphate" evidence="3">
    <location>
        <position position="288"/>
    </location>
</feature>
<dbReference type="GO" id="GO:0030428">
    <property type="term" value="C:cell septum"/>
    <property type="evidence" value="ECO:0007669"/>
    <property type="project" value="UniProtKB-SubCell"/>
</dbReference>
<dbReference type="AlphaFoldDB" id="A0A433UK31"/>
<name>A0A433UK31_9CYAN</name>